<proteinExistence type="predicted"/>
<dbReference type="Proteomes" id="UP000054359">
    <property type="component" value="Unassembled WGS sequence"/>
</dbReference>
<dbReference type="EMBL" id="KK114482">
    <property type="protein sequence ID" value="KFM62536.1"/>
    <property type="molecule type" value="Genomic_DNA"/>
</dbReference>
<organism evidence="1 2">
    <name type="scientific">Stegodyphus mimosarum</name>
    <name type="common">African social velvet spider</name>
    <dbReference type="NCBI Taxonomy" id="407821"/>
    <lineage>
        <taxon>Eukaryota</taxon>
        <taxon>Metazoa</taxon>
        <taxon>Ecdysozoa</taxon>
        <taxon>Arthropoda</taxon>
        <taxon>Chelicerata</taxon>
        <taxon>Arachnida</taxon>
        <taxon>Araneae</taxon>
        <taxon>Araneomorphae</taxon>
        <taxon>Entelegynae</taxon>
        <taxon>Eresoidea</taxon>
        <taxon>Eresidae</taxon>
        <taxon>Stegodyphus</taxon>
    </lineage>
</organism>
<feature type="non-terminal residue" evidence="1">
    <location>
        <position position="124"/>
    </location>
</feature>
<name>A0A087TBP7_STEMI</name>
<evidence type="ECO:0000313" key="1">
    <source>
        <dbReference type="EMBL" id="KFM62536.1"/>
    </source>
</evidence>
<accession>A0A087TBP7</accession>
<dbReference type="OrthoDB" id="6755115at2759"/>
<reference evidence="1 2" key="1">
    <citation type="submission" date="2013-11" db="EMBL/GenBank/DDBJ databases">
        <title>Genome sequencing of Stegodyphus mimosarum.</title>
        <authorList>
            <person name="Bechsgaard J."/>
        </authorList>
    </citation>
    <scope>NUCLEOTIDE SEQUENCE [LARGE SCALE GENOMIC DNA]</scope>
</reference>
<keyword evidence="2" id="KW-1185">Reference proteome</keyword>
<sequence>MVQRHHLNEGEKGSIIGSIKRGNKRYEYPSRVWSRFLSNESVDRQPGQGRPRATIASEERFLSMSAQRNCEVTARDLVLELHPTTATRISSSAAARRLNKVGLYARKPMACVPFTPASRGARLN</sequence>
<evidence type="ECO:0000313" key="2">
    <source>
        <dbReference type="Proteomes" id="UP000054359"/>
    </source>
</evidence>
<protein>
    <recommendedName>
        <fullName evidence="3">Transposase Tc1-like domain-containing protein</fullName>
    </recommendedName>
</protein>
<dbReference type="AlphaFoldDB" id="A0A087TBP7"/>
<evidence type="ECO:0008006" key="3">
    <source>
        <dbReference type="Google" id="ProtNLM"/>
    </source>
</evidence>
<gene>
    <name evidence="1" type="ORF">X975_17720</name>
</gene>